<evidence type="ECO:0000313" key="2">
    <source>
        <dbReference type="EMBL" id="GAA0859656.1"/>
    </source>
</evidence>
<dbReference type="Proteomes" id="UP001500359">
    <property type="component" value="Unassembled WGS sequence"/>
</dbReference>
<dbReference type="EMBL" id="BAAAFD010000013">
    <property type="protein sequence ID" value="GAA0859656.1"/>
    <property type="molecule type" value="Genomic_DNA"/>
</dbReference>
<keyword evidence="3" id="KW-1185">Reference proteome</keyword>
<evidence type="ECO:0000256" key="1">
    <source>
        <dbReference type="SAM" id="Phobius"/>
    </source>
</evidence>
<proteinExistence type="predicted"/>
<protein>
    <submittedName>
        <fullName evidence="2">Uncharacterized protein</fullName>
    </submittedName>
</protein>
<organism evidence="2 3">
    <name type="scientific">Aliiglaciecola litoralis</name>
    <dbReference type="NCBI Taxonomy" id="582857"/>
    <lineage>
        <taxon>Bacteria</taxon>
        <taxon>Pseudomonadati</taxon>
        <taxon>Pseudomonadota</taxon>
        <taxon>Gammaproteobacteria</taxon>
        <taxon>Alteromonadales</taxon>
        <taxon>Alteromonadaceae</taxon>
        <taxon>Aliiglaciecola</taxon>
    </lineage>
</organism>
<comment type="caution">
    <text evidence="2">The sequence shown here is derived from an EMBL/GenBank/DDBJ whole genome shotgun (WGS) entry which is preliminary data.</text>
</comment>
<accession>A0ABP3X238</accession>
<feature type="transmembrane region" description="Helical" evidence="1">
    <location>
        <begin position="7"/>
        <end position="26"/>
    </location>
</feature>
<dbReference type="RefSeq" id="WP_343862153.1">
    <property type="nucleotide sequence ID" value="NZ_BAAAFD010000013.1"/>
</dbReference>
<reference evidence="3" key="1">
    <citation type="journal article" date="2019" name="Int. J. Syst. Evol. Microbiol.">
        <title>The Global Catalogue of Microorganisms (GCM) 10K type strain sequencing project: providing services to taxonomists for standard genome sequencing and annotation.</title>
        <authorList>
            <consortium name="The Broad Institute Genomics Platform"/>
            <consortium name="The Broad Institute Genome Sequencing Center for Infectious Disease"/>
            <person name="Wu L."/>
            <person name="Ma J."/>
        </authorList>
    </citation>
    <scope>NUCLEOTIDE SEQUENCE [LARGE SCALE GENOMIC DNA]</scope>
    <source>
        <strain evidence="3">JCM 15896</strain>
    </source>
</reference>
<keyword evidence="1" id="KW-0472">Membrane</keyword>
<feature type="transmembrane region" description="Helical" evidence="1">
    <location>
        <begin position="146"/>
        <end position="163"/>
    </location>
</feature>
<keyword evidence="1" id="KW-1133">Transmembrane helix</keyword>
<gene>
    <name evidence="2" type="ORF">GCM10009114_33930</name>
</gene>
<sequence>MVYNRNSIATLFGALLGLLIIGYYGLTIVYPELGRTHPERSILEQFNGTIEWIKETGAGRGEDSIRFKFNEFDKYFVYHSTEIRLVKDRLEIPNSNVEILVDLSDSHSPPIDEHSYHTVYEVISNHVNVRSYEQVKNAYTSDFKSVLWSGLGLFVFSALVLLYENSKYRKKHKN</sequence>
<name>A0ABP3X238_9ALTE</name>
<evidence type="ECO:0000313" key="3">
    <source>
        <dbReference type="Proteomes" id="UP001500359"/>
    </source>
</evidence>
<keyword evidence="1" id="KW-0812">Transmembrane</keyword>